<accession>A0A6A8MC60</accession>
<proteinExistence type="predicted"/>
<feature type="compositionally biased region" description="Basic and acidic residues" evidence="1">
    <location>
        <begin position="1"/>
        <end position="17"/>
    </location>
</feature>
<dbReference type="Proteomes" id="UP000438120">
    <property type="component" value="Unassembled WGS sequence"/>
</dbReference>
<sequence>MRRLQVSEKKQETEQAEKQVVQGTGAKAAKDRLSNKNKDYLYRLRKALLAGGMSESKAEAEISKRLPEILEAQVKGQPANVLYGASPKVLADRILHPEVKPQKVPAWIITVDGGLIYTAILTLMFGLIQAFSGDNKSTASGSGILTLLIMGIGMGWFFSKYESWIQPSSKNGKTSWGKVIGAGVGSIVALMLVVFVLSLPALQVINPVLPGWADLIVAAAAYGLRWLLRRHYGIEGSSFTPSTMSMKKPEDK</sequence>
<feature type="region of interest" description="Disordered" evidence="1">
    <location>
        <begin position="1"/>
        <end position="29"/>
    </location>
</feature>
<feature type="transmembrane region" description="Helical" evidence="2">
    <location>
        <begin position="208"/>
        <end position="228"/>
    </location>
</feature>
<dbReference type="AlphaFoldDB" id="A0A6A8MC60"/>
<feature type="transmembrane region" description="Helical" evidence="2">
    <location>
        <begin position="106"/>
        <end position="128"/>
    </location>
</feature>
<evidence type="ECO:0000256" key="1">
    <source>
        <dbReference type="SAM" id="MobiDB-lite"/>
    </source>
</evidence>
<dbReference type="PIRSF" id="PIRSF033111">
    <property type="entry name" value="UCP033111"/>
    <property type="match status" value="1"/>
</dbReference>
<dbReference type="Pfam" id="PF06570">
    <property type="entry name" value="DUF1129"/>
    <property type="match status" value="1"/>
</dbReference>
<name>A0A6A8MC60_9LACO</name>
<reference evidence="3 4" key="1">
    <citation type="submission" date="2019-08" db="EMBL/GenBank/DDBJ databases">
        <title>In-depth cultivation of the pig gut microbiome towards novel bacterial diversity and tailored functional studies.</title>
        <authorList>
            <person name="Wylensek D."/>
            <person name="Hitch T.C.A."/>
            <person name="Clavel T."/>
        </authorList>
    </citation>
    <scope>NUCLEOTIDE SEQUENCE [LARGE SCALE GENOMIC DNA]</scope>
    <source>
        <strain evidence="3 4">Bifido-178-WT-2B</strain>
    </source>
</reference>
<keyword evidence="2" id="KW-1133">Transmembrane helix</keyword>
<dbReference type="EMBL" id="VUMX01000007">
    <property type="protein sequence ID" value="MST86776.1"/>
    <property type="molecule type" value="Genomic_DNA"/>
</dbReference>
<dbReference type="InterPro" id="IPR009214">
    <property type="entry name" value="DUF1129"/>
</dbReference>
<feature type="transmembrane region" description="Helical" evidence="2">
    <location>
        <begin position="140"/>
        <end position="158"/>
    </location>
</feature>
<evidence type="ECO:0000313" key="4">
    <source>
        <dbReference type="Proteomes" id="UP000438120"/>
    </source>
</evidence>
<organism evidence="3 4">
    <name type="scientific">Lactobacillus porci</name>
    <dbReference type="NCBI Taxonomy" id="2012477"/>
    <lineage>
        <taxon>Bacteria</taxon>
        <taxon>Bacillati</taxon>
        <taxon>Bacillota</taxon>
        <taxon>Bacilli</taxon>
        <taxon>Lactobacillales</taxon>
        <taxon>Lactobacillaceae</taxon>
        <taxon>Lactobacillus</taxon>
    </lineage>
</organism>
<comment type="caution">
    <text evidence="3">The sequence shown here is derived from an EMBL/GenBank/DDBJ whole genome shotgun (WGS) entry which is preliminary data.</text>
</comment>
<keyword evidence="4" id="KW-1185">Reference proteome</keyword>
<feature type="transmembrane region" description="Helical" evidence="2">
    <location>
        <begin position="179"/>
        <end position="202"/>
    </location>
</feature>
<evidence type="ECO:0000256" key="2">
    <source>
        <dbReference type="SAM" id="Phobius"/>
    </source>
</evidence>
<keyword evidence="2" id="KW-0472">Membrane</keyword>
<keyword evidence="2" id="KW-0812">Transmembrane</keyword>
<gene>
    <name evidence="3" type="ORF">FYJ62_03755</name>
</gene>
<evidence type="ECO:0000313" key="3">
    <source>
        <dbReference type="EMBL" id="MST86776.1"/>
    </source>
</evidence>
<protein>
    <submittedName>
        <fullName evidence="3">DUF1129 domain-containing protein</fullName>
    </submittedName>
</protein>